<evidence type="ECO:0000313" key="4">
    <source>
        <dbReference type="Proteomes" id="UP000790833"/>
    </source>
</evidence>
<evidence type="ECO:0000256" key="1">
    <source>
        <dbReference type="ARBA" id="ARBA00022898"/>
    </source>
</evidence>
<accession>A0A9P8AKM5</accession>
<dbReference type="Proteomes" id="UP000790833">
    <property type="component" value="Unassembled WGS sequence"/>
</dbReference>
<dbReference type="EMBL" id="JAHMUF010000004">
    <property type="protein sequence ID" value="KAG7195272.1"/>
    <property type="molecule type" value="Genomic_DNA"/>
</dbReference>
<comment type="caution">
    <text evidence="3">The sequence shown here is derived from an EMBL/GenBank/DDBJ whole genome shotgun (WGS) entry which is preliminary data.</text>
</comment>
<dbReference type="InterPro" id="IPR015424">
    <property type="entry name" value="PyrdxlP-dep_Trfase"/>
</dbReference>
<dbReference type="PANTHER" id="PTHR43092">
    <property type="entry name" value="L-CYSTEINE DESULFHYDRASE"/>
    <property type="match status" value="1"/>
</dbReference>
<evidence type="ECO:0000313" key="3">
    <source>
        <dbReference type="EMBL" id="KAG7195272.1"/>
    </source>
</evidence>
<dbReference type="InterPro" id="IPR000192">
    <property type="entry name" value="Aminotrans_V_dom"/>
</dbReference>
<dbReference type="SUPFAM" id="SSF53383">
    <property type="entry name" value="PLP-dependent transferases"/>
    <property type="match status" value="1"/>
</dbReference>
<dbReference type="GeneID" id="66117172"/>
<gene>
    <name evidence="3" type="ORF">KQ657_003798</name>
</gene>
<proteinExistence type="predicted"/>
<dbReference type="OrthoDB" id="5978656at2759"/>
<organism evidence="3 4">
    <name type="scientific">Scheffersomyces spartinae</name>
    <dbReference type="NCBI Taxonomy" id="45513"/>
    <lineage>
        <taxon>Eukaryota</taxon>
        <taxon>Fungi</taxon>
        <taxon>Dikarya</taxon>
        <taxon>Ascomycota</taxon>
        <taxon>Saccharomycotina</taxon>
        <taxon>Pichiomycetes</taxon>
        <taxon>Debaryomycetaceae</taxon>
        <taxon>Scheffersomyces</taxon>
    </lineage>
</organism>
<dbReference type="InterPro" id="IPR015422">
    <property type="entry name" value="PyrdxlP-dep_Trfase_small"/>
</dbReference>
<dbReference type="Pfam" id="PF00266">
    <property type="entry name" value="Aminotran_5"/>
    <property type="match status" value="1"/>
</dbReference>
<protein>
    <recommendedName>
        <fullName evidence="2">Aminotransferase class V domain-containing protein</fullName>
    </recommendedName>
</protein>
<dbReference type="PANTHER" id="PTHR43092:SF2">
    <property type="entry name" value="HERCYNYLCYSTEINE SULFOXIDE LYASE"/>
    <property type="match status" value="1"/>
</dbReference>
<feature type="domain" description="Aminotransferase class V" evidence="2">
    <location>
        <begin position="62"/>
        <end position="321"/>
    </location>
</feature>
<dbReference type="AlphaFoldDB" id="A0A9P8AKM5"/>
<dbReference type="Gene3D" id="3.90.1150.10">
    <property type="entry name" value="Aspartate Aminotransferase, domain 1"/>
    <property type="match status" value="1"/>
</dbReference>
<reference evidence="3" key="1">
    <citation type="submission" date="2021-03" db="EMBL/GenBank/DDBJ databases">
        <authorList>
            <person name="Palmer J.M."/>
        </authorList>
    </citation>
    <scope>NUCLEOTIDE SEQUENCE</scope>
    <source>
        <strain evidence="3">ARV_011</strain>
    </source>
</reference>
<dbReference type="InterPro" id="IPR015421">
    <property type="entry name" value="PyrdxlP-dep_Trfase_major"/>
</dbReference>
<dbReference type="RefSeq" id="XP_043050819.1">
    <property type="nucleotide sequence ID" value="XM_043194495.1"/>
</dbReference>
<keyword evidence="4" id="KW-1185">Reference proteome</keyword>
<evidence type="ECO:0000259" key="2">
    <source>
        <dbReference type="Pfam" id="PF00266"/>
    </source>
</evidence>
<dbReference type="Gene3D" id="3.40.640.10">
    <property type="entry name" value="Type I PLP-dependent aspartate aminotransferase-like (Major domain)"/>
    <property type="match status" value="1"/>
</dbReference>
<keyword evidence="1" id="KW-0663">Pyridoxal phosphate</keyword>
<name>A0A9P8AKM5_9ASCO</name>
<sequence length="410" mass="46230">MSQVPFGKQNRAKFFSNISKDVIPVNHGAYGVVPDEVLEAHRKAMISEASFPDKYINLIHPQNYKKALQLVATVIGADWHNLALVNSTTAAANCVLRSQTLIKPGVTIAITSHCFGSNLNTIKYLNDVHDVKFVTINISPFMQPREILDQFREAFTGNTAIEFVHFELIPLAPPFMMPYKEILALSRQFGVKTIVDAAHSIGQIHLDFSDESCRPDIWFSNLHKWCYVPKGSCVMHVDPKHHGSLVPWPIQYGHDIPINENTLVDKFQYVNLKNYPIVAVIPTAIEVRKEMGGEEAINSYCSSLAENVGKELSNLWGTKKVIYSPQLAMVNIQLPVVPLDPLDPSNSMQLWMCEKMCSKGTFAPTFKVEGEWYVRFSCQVYNELEDFIKTGKILLDTINEWNSNQKGETI</sequence>